<dbReference type="PIRSF" id="PIRSF031982">
    <property type="entry name" value="UCP031982_abhydr"/>
    <property type="match status" value="1"/>
</dbReference>
<dbReference type="PANTHER" id="PTHR22946">
    <property type="entry name" value="DIENELACTONE HYDROLASE DOMAIN-CONTAINING PROTEIN-RELATED"/>
    <property type="match status" value="1"/>
</dbReference>
<evidence type="ECO:0000256" key="1">
    <source>
        <dbReference type="ARBA" id="ARBA00022801"/>
    </source>
</evidence>
<accession>A0A2T7U9N1</accession>
<dbReference type="GO" id="GO:0052689">
    <property type="term" value="F:carboxylic ester hydrolase activity"/>
    <property type="evidence" value="ECO:0007669"/>
    <property type="project" value="UniProtKB-ARBA"/>
</dbReference>
<dbReference type="EMBL" id="LFYT02000031">
    <property type="protein sequence ID" value="PVE41387.1"/>
    <property type="molecule type" value="Genomic_DNA"/>
</dbReference>
<organism evidence="5 6">
    <name type="scientific">Limnohabitans planktonicus II-D5</name>
    <dbReference type="NCBI Taxonomy" id="1293045"/>
    <lineage>
        <taxon>Bacteria</taxon>
        <taxon>Pseudomonadati</taxon>
        <taxon>Pseudomonadota</taxon>
        <taxon>Betaproteobacteria</taxon>
        <taxon>Burkholderiales</taxon>
        <taxon>Comamonadaceae</taxon>
        <taxon>Limnohabitans</taxon>
    </lineage>
</organism>
<feature type="domain" description="Peptidase S9 prolyl oligopeptidase catalytic" evidence="4">
    <location>
        <begin position="103"/>
        <end position="179"/>
    </location>
</feature>
<comment type="caution">
    <text evidence="5">The sequence shown here is derived from an EMBL/GenBank/DDBJ whole genome shotgun (WGS) entry which is preliminary data.</text>
</comment>
<evidence type="ECO:0000256" key="3">
    <source>
        <dbReference type="SAM" id="SignalP"/>
    </source>
</evidence>
<dbReference type="Proteomes" id="UP000037507">
    <property type="component" value="Unassembled WGS sequence"/>
</dbReference>
<sequence>MTLSFKTFTRLACIFTLLAGNASHAQISPVGMRQIQSGGMPITLVYPTGTAAQPLTQGSFTVQVASNAAPLPADSAAASGKRSLIVLSHGTAGSALPDHALAAALARAGFVVAQPEHRGDNRQDFSRAGPESWKTRPQDVSETIDAVARDPELAPLVDTRRVGVHGMSAGGVTGLVLAGAQWRMLNLIQHCAQNLDEDIGFCLNGLGQLPELQTQRRRQFEMARGAPEQYMPANLKVAYGGQGIEASDPRPDPRIAAVSLAVPIGAIFTPESLARMRIPVGMNIAGNDLVLLPRFHSQHVLQHCKTCTTLSDHPKAGHFDWLSPWPTNIATPVAATQMRGGMPTGAFSAAEREHSYAQIVLFFANHLK</sequence>
<protein>
    <recommendedName>
        <fullName evidence="4">Peptidase S9 prolyl oligopeptidase catalytic domain-containing protein</fullName>
    </recommendedName>
</protein>
<keyword evidence="1" id="KW-0378">Hydrolase</keyword>
<feature type="region of interest" description="Disordered" evidence="2">
    <location>
        <begin position="117"/>
        <end position="141"/>
    </location>
</feature>
<dbReference type="GO" id="GO:0006508">
    <property type="term" value="P:proteolysis"/>
    <property type="evidence" value="ECO:0007669"/>
    <property type="project" value="InterPro"/>
</dbReference>
<dbReference type="InterPro" id="IPR016986">
    <property type="entry name" value="UCP031982_abhydr"/>
</dbReference>
<keyword evidence="3" id="KW-0732">Signal</keyword>
<dbReference type="InterPro" id="IPR050261">
    <property type="entry name" value="FrsA_esterase"/>
</dbReference>
<name>A0A2T7U9N1_9BURK</name>
<dbReference type="Pfam" id="PF00326">
    <property type="entry name" value="Peptidase_S9"/>
    <property type="match status" value="1"/>
</dbReference>
<keyword evidence="6" id="KW-1185">Reference proteome</keyword>
<dbReference type="RefSeq" id="WP_053174534.1">
    <property type="nucleotide sequence ID" value="NZ_LFYT02000031.1"/>
</dbReference>
<gene>
    <name evidence="5" type="ORF">H663_017640</name>
</gene>
<dbReference type="InterPro" id="IPR001375">
    <property type="entry name" value="Peptidase_S9_cat"/>
</dbReference>
<feature type="chain" id="PRO_5015582573" description="Peptidase S9 prolyl oligopeptidase catalytic domain-containing protein" evidence="3">
    <location>
        <begin position="26"/>
        <end position="368"/>
    </location>
</feature>
<dbReference type="PANTHER" id="PTHR22946:SF9">
    <property type="entry name" value="POLYKETIDE TRANSFERASE AF380"/>
    <property type="match status" value="1"/>
</dbReference>
<evidence type="ECO:0000313" key="5">
    <source>
        <dbReference type="EMBL" id="PVE41387.1"/>
    </source>
</evidence>
<dbReference type="InterPro" id="IPR029058">
    <property type="entry name" value="AB_hydrolase_fold"/>
</dbReference>
<reference evidence="5" key="1">
    <citation type="submission" date="2017-04" db="EMBL/GenBank/DDBJ databases">
        <title>Unexpected and diverse lifestyles within the genus Limnohabitans.</title>
        <authorList>
            <person name="Kasalicky V."/>
            <person name="Mehrshad M."/>
            <person name="Andrei S.-A."/>
            <person name="Salcher M."/>
            <person name="Kratochvilova H."/>
            <person name="Simek K."/>
            <person name="Ghai R."/>
        </authorList>
    </citation>
    <scope>NUCLEOTIDE SEQUENCE [LARGE SCALE GENOMIC DNA]</scope>
    <source>
        <strain evidence="5">II-D5</strain>
    </source>
</reference>
<evidence type="ECO:0000259" key="4">
    <source>
        <dbReference type="Pfam" id="PF00326"/>
    </source>
</evidence>
<dbReference type="OrthoDB" id="192696at2"/>
<dbReference type="Gene3D" id="3.40.50.1820">
    <property type="entry name" value="alpha/beta hydrolase"/>
    <property type="match status" value="1"/>
</dbReference>
<feature type="signal peptide" evidence="3">
    <location>
        <begin position="1"/>
        <end position="25"/>
    </location>
</feature>
<evidence type="ECO:0000256" key="2">
    <source>
        <dbReference type="SAM" id="MobiDB-lite"/>
    </source>
</evidence>
<evidence type="ECO:0000313" key="6">
    <source>
        <dbReference type="Proteomes" id="UP000037507"/>
    </source>
</evidence>
<proteinExistence type="predicted"/>
<dbReference type="SUPFAM" id="SSF53474">
    <property type="entry name" value="alpha/beta-Hydrolases"/>
    <property type="match status" value="1"/>
</dbReference>
<dbReference type="GO" id="GO:0008236">
    <property type="term" value="F:serine-type peptidase activity"/>
    <property type="evidence" value="ECO:0007669"/>
    <property type="project" value="InterPro"/>
</dbReference>
<dbReference type="AlphaFoldDB" id="A0A2T7U9N1"/>